<organism evidence="8">
    <name type="scientific">Sarcoptes scabiei</name>
    <name type="common">Itch mite</name>
    <name type="synonym">Acarus scabiei</name>
    <dbReference type="NCBI Taxonomy" id="52283"/>
    <lineage>
        <taxon>Eukaryota</taxon>
        <taxon>Metazoa</taxon>
        <taxon>Ecdysozoa</taxon>
        <taxon>Arthropoda</taxon>
        <taxon>Chelicerata</taxon>
        <taxon>Arachnida</taxon>
        <taxon>Acari</taxon>
        <taxon>Acariformes</taxon>
        <taxon>Sarcoptiformes</taxon>
        <taxon>Astigmata</taxon>
        <taxon>Psoroptidia</taxon>
        <taxon>Sarcoptoidea</taxon>
        <taxon>Sarcoptidae</taxon>
        <taxon>Sarcoptinae</taxon>
        <taxon>Sarcoptes</taxon>
    </lineage>
</organism>
<dbReference type="Proteomes" id="UP000070412">
    <property type="component" value="Unassembled WGS sequence"/>
</dbReference>
<keyword evidence="4 7" id="KW-1133">Transmembrane helix</keyword>
<evidence type="ECO:0000313" key="9">
    <source>
        <dbReference type="EnsemblMetazoa" id="KAF7492896.1"/>
    </source>
</evidence>
<proteinExistence type="inferred from homology"/>
<evidence type="ECO:0000256" key="1">
    <source>
        <dbReference type="ARBA" id="ARBA00004141"/>
    </source>
</evidence>
<protein>
    <recommendedName>
        <fullName evidence="6">Protein RER1</fullName>
    </recommendedName>
</protein>
<dbReference type="PIRSF" id="PIRSF016013">
    <property type="entry name" value="AtER_Rer1p"/>
    <property type="match status" value="1"/>
</dbReference>
<feature type="transmembrane region" description="Helical" evidence="7">
    <location>
        <begin position="62"/>
        <end position="80"/>
    </location>
</feature>
<dbReference type="GO" id="GO:0006890">
    <property type="term" value="P:retrograde vesicle-mediated transport, Golgi to endoplasmic reticulum"/>
    <property type="evidence" value="ECO:0007669"/>
    <property type="project" value="TreeGrafter"/>
</dbReference>
<dbReference type="GO" id="GO:0005783">
    <property type="term" value="C:endoplasmic reticulum"/>
    <property type="evidence" value="ECO:0007669"/>
    <property type="project" value="GOC"/>
</dbReference>
<comment type="function">
    <text evidence="6">Involved in the retrieval of endoplasmic reticulum membrane proteins from the early Golgi compartment.</text>
</comment>
<dbReference type="GO" id="GO:0006621">
    <property type="term" value="P:protein retention in ER lumen"/>
    <property type="evidence" value="ECO:0007669"/>
    <property type="project" value="TreeGrafter"/>
</dbReference>
<comment type="similarity">
    <text evidence="2 6">Belongs to the RER1 family.</text>
</comment>
<evidence type="ECO:0000313" key="8">
    <source>
        <dbReference type="EMBL" id="KAF7492896.1"/>
    </source>
</evidence>
<dbReference type="OMA" id="GWYVVCY"/>
<keyword evidence="5 6" id="KW-0472">Membrane</keyword>
<evidence type="ECO:0000256" key="2">
    <source>
        <dbReference type="ARBA" id="ARBA00006070"/>
    </source>
</evidence>
<sequence>MNDFDEPSSSIGSSSKLFLTISRKYQALLDYSTPHLAYRWAFTAFLLLVFMFRVIYYQGFYIVTYALGIYYLNMLIAFLTPKIDPAIYDFEEDEGPSLPTSANEEFRPFIRRLPEFKFWYSSTIATLISLICTFFEFCNIPVFWPILLLYFIILFGITMKRQIRHMIKYRYLPWTHGKTKYSGKEDTGKVYSNLSTAPLINTTTSASINTAPVTG</sequence>
<dbReference type="EMBL" id="WVUK01000056">
    <property type="protein sequence ID" value="KAF7492896.1"/>
    <property type="molecule type" value="Genomic_DNA"/>
</dbReference>
<dbReference type="PANTHER" id="PTHR10743:SF0">
    <property type="entry name" value="PROTEIN RER1"/>
    <property type="match status" value="1"/>
</dbReference>
<dbReference type="EnsemblMetazoa" id="SSS_7721s_mrna">
    <property type="protein sequence ID" value="KAF7492896.1"/>
    <property type="gene ID" value="SSS_7721"/>
</dbReference>
<name>A0A834RA87_SARSC</name>
<feature type="transmembrane region" description="Helical" evidence="7">
    <location>
        <begin position="36"/>
        <end position="56"/>
    </location>
</feature>
<feature type="transmembrane region" description="Helical" evidence="7">
    <location>
        <begin position="142"/>
        <end position="159"/>
    </location>
</feature>
<reference evidence="9" key="3">
    <citation type="submission" date="2022-06" db="UniProtKB">
        <authorList>
            <consortium name="EnsemblMetazoa"/>
        </authorList>
    </citation>
    <scope>IDENTIFICATION</scope>
</reference>
<dbReference type="GO" id="GO:0000139">
    <property type="term" value="C:Golgi membrane"/>
    <property type="evidence" value="ECO:0007669"/>
    <property type="project" value="TreeGrafter"/>
</dbReference>
<evidence type="ECO:0000256" key="7">
    <source>
        <dbReference type="SAM" id="Phobius"/>
    </source>
</evidence>
<evidence type="ECO:0000313" key="10">
    <source>
        <dbReference type="Proteomes" id="UP000070412"/>
    </source>
</evidence>
<evidence type="ECO:0000256" key="6">
    <source>
        <dbReference type="PIRNR" id="PIRNR016013"/>
    </source>
</evidence>
<dbReference type="PANTHER" id="PTHR10743">
    <property type="entry name" value="PROTEIN RER1"/>
    <property type="match status" value="1"/>
</dbReference>
<reference evidence="10" key="1">
    <citation type="journal article" date="2020" name="PLoS Negl. Trop. Dis.">
        <title>High-quality nuclear genome for Sarcoptes scabiei-A critical resource for a neglected parasite.</title>
        <authorList>
            <person name="Korhonen P.K."/>
            <person name="Gasser R.B."/>
            <person name="Ma G."/>
            <person name="Wang T."/>
            <person name="Stroehlein A.J."/>
            <person name="Young N.D."/>
            <person name="Ang C.S."/>
            <person name="Fernando D.D."/>
            <person name="Lu H.C."/>
            <person name="Taylor S."/>
            <person name="Reynolds S.L."/>
            <person name="Mofiz E."/>
            <person name="Najaraj S.H."/>
            <person name="Gowda H."/>
            <person name="Madugundu A."/>
            <person name="Renuse S."/>
            <person name="Holt D."/>
            <person name="Pandey A."/>
            <person name="Papenfuss A.T."/>
            <person name="Fischer K."/>
        </authorList>
    </citation>
    <scope>NUCLEOTIDE SEQUENCE [LARGE SCALE GENOMIC DNA]</scope>
</reference>
<evidence type="ECO:0000256" key="3">
    <source>
        <dbReference type="ARBA" id="ARBA00022692"/>
    </source>
</evidence>
<reference evidence="8" key="2">
    <citation type="submission" date="2020-01" db="EMBL/GenBank/DDBJ databases">
        <authorList>
            <person name="Korhonen P.K.K."/>
            <person name="Guangxu M.G."/>
            <person name="Wang T.W."/>
            <person name="Stroehlein A.J.S."/>
            <person name="Young N.D."/>
            <person name="Ang C.-S.A."/>
            <person name="Fernando D.W.F."/>
            <person name="Lu H.L."/>
            <person name="Taylor S.T."/>
            <person name="Ehtesham M.E.M."/>
            <person name="Najaraj S.H.N."/>
            <person name="Harsha G.H.G."/>
            <person name="Madugundu A.M."/>
            <person name="Renuse S.R."/>
            <person name="Holt D.H."/>
            <person name="Pandey A.P."/>
            <person name="Papenfuss A.P."/>
            <person name="Gasser R.B.G."/>
            <person name="Fischer K.F."/>
        </authorList>
    </citation>
    <scope>NUCLEOTIDE SEQUENCE</scope>
    <source>
        <strain evidence="8">SSS_KF_BRIS2020</strain>
    </source>
</reference>
<keyword evidence="3 7" id="KW-0812">Transmembrane</keyword>
<evidence type="ECO:0000256" key="4">
    <source>
        <dbReference type="ARBA" id="ARBA00022989"/>
    </source>
</evidence>
<dbReference type="AlphaFoldDB" id="A0A834RA87"/>
<comment type="subcellular location">
    <subcellularLocation>
        <location evidence="1">Membrane</location>
        <topology evidence="1">Multi-pass membrane protein</topology>
    </subcellularLocation>
</comment>
<dbReference type="Pfam" id="PF03248">
    <property type="entry name" value="Rer1"/>
    <property type="match status" value="1"/>
</dbReference>
<keyword evidence="10" id="KW-1185">Reference proteome</keyword>
<dbReference type="InterPro" id="IPR004932">
    <property type="entry name" value="Rer1"/>
</dbReference>
<dbReference type="OrthoDB" id="448250at2759"/>
<gene>
    <name evidence="8" type="ORF">SSS_7721</name>
</gene>
<evidence type="ECO:0000256" key="5">
    <source>
        <dbReference type="ARBA" id="ARBA00023136"/>
    </source>
</evidence>
<accession>A0A834RA87</accession>